<comment type="catalytic activity">
    <reaction evidence="1">
        <text>2 ATP = 3',3'-c-di-AMP + 2 diphosphate</text>
        <dbReference type="Rhea" id="RHEA:35655"/>
        <dbReference type="ChEBI" id="CHEBI:30616"/>
        <dbReference type="ChEBI" id="CHEBI:33019"/>
        <dbReference type="ChEBI" id="CHEBI:71500"/>
        <dbReference type="EC" id="2.7.7.85"/>
    </reaction>
</comment>
<dbReference type="Pfam" id="PF02457">
    <property type="entry name" value="DAC"/>
    <property type="match status" value="1"/>
</dbReference>
<keyword evidence="5" id="KW-0067">ATP-binding</keyword>
<dbReference type="AlphaFoldDB" id="L0DA80"/>
<dbReference type="STRING" id="886293.Sinac_1381"/>
<evidence type="ECO:0000256" key="3">
    <source>
        <dbReference type="ARBA" id="ARBA00022695"/>
    </source>
</evidence>
<keyword evidence="3" id="KW-0548">Nucleotidyltransferase</keyword>
<dbReference type="Proteomes" id="UP000010798">
    <property type="component" value="Chromosome"/>
</dbReference>
<evidence type="ECO:0000313" key="8">
    <source>
        <dbReference type="EMBL" id="AGA25765.1"/>
    </source>
</evidence>
<feature type="domain" description="DAC" evidence="7">
    <location>
        <begin position="87"/>
        <end position="245"/>
    </location>
</feature>
<dbReference type="PROSITE" id="PS51794">
    <property type="entry name" value="DAC"/>
    <property type="match status" value="1"/>
</dbReference>
<organism evidence="8 9">
    <name type="scientific">Singulisphaera acidiphila (strain ATCC BAA-1392 / DSM 18658 / VKM B-2454 / MOB10)</name>
    <dbReference type="NCBI Taxonomy" id="886293"/>
    <lineage>
        <taxon>Bacteria</taxon>
        <taxon>Pseudomonadati</taxon>
        <taxon>Planctomycetota</taxon>
        <taxon>Planctomycetia</taxon>
        <taxon>Isosphaerales</taxon>
        <taxon>Isosphaeraceae</taxon>
        <taxon>Singulisphaera</taxon>
    </lineage>
</organism>
<keyword evidence="6" id="KW-1133">Transmembrane helix</keyword>
<dbReference type="eggNOG" id="COG1624">
    <property type="taxonomic scope" value="Bacteria"/>
</dbReference>
<dbReference type="GO" id="GO:0004016">
    <property type="term" value="F:adenylate cyclase activity"/>
    <property type="evidence" value="ECO:0007669"/>
    <property type="project" value="TreeGrafter"/>
</dbReference>
<accession>L0DA80</accession>
<name>L0DA80_SINAD</name>
<keyword evidence="6" id="KW-0812">Transmembrane</keyword>
<reference evidence="8 9" key="1">
    <citation type="submission" date="2012-02" db="EMBL/GenBank/DDBJ databases">
        <title>Complete sequence of chromosome of Singulisphaera acidiphila DSM 18658.</title>
        <authorList>
            <consortium name="US DOE Joint Genome Institute (JGI-PGF)"/>
            <person name="Lucas S."/>
            <person name="Copeland A."/>
            <person name="Lapidus A."/>
            <person name="Glavina del Rio T."/>
            <person name="Dalin E."/>
            <person name="Tice H."/>
            <person name="Bruce D."/>
            <person name="Goodwin L."/>
            <person name="Pitluck S."/>
            <person name="Peters L."/>
            <person name="Ovchinnikova G."/>
            <person name="Chertkov O."/>
            <person name="Kyrpides N."/>
            <person name="Mavromatis K."/>
            <person name="Ivanova N."/>
            <person name="Brettin T."/>
            <person name="Detter J.C."/>
            <person name="Han C."/>
            <person name="Larimer F."/>
            <person name="Land M."/>
            <person name="Hauser L."/>
            <person name="Markowitz V."/>
            <person name="Cheng J.-F."/>
            <person name="Hugenholtz P."/>
            <person name="Woyke T."/>
            <person name="Wu D."/>
            <person name="Tindall B."/>
            <person name="Pomrenke H."/>
            <person name="Brambilla E."/>
            <person name="Klenk H.-P."/>
            <person name="Eisen J.A."/>
        </authorList>
    </citation>
    <scope>NUCLEOTIDE SEQUENCE [LARGE SCALE GENOMIC DNA]</scope>
    <source>
        <strain evidence="9">ATCC BAA-1392 / DSM 18658 / VKM B-2454 / MOB10</strain>
    </source>
</reference>
<dbReference type="InterPro" id="IPR036888">
    <property type="entry name" value="DNA_integrity_DisA_N_sf"/>
</dbReference>
<keyword evidence="2" id="KW-0808">Transferase</keyword>
<keyword evidence="6" id="KW-0472">Membrane</keyword>
<evidence type="ECO:0000256" key="1">
    <source>
        <dbReference type="ARBA" id="ARBA00000877"/>
    </source>
</evidence>
<dbReference type="KEGG" id="saci:Sinac_1381"/>
<evidence type="ECO:0000256" key="4">
    <source>
        <dbReference type="ARBA" id="ARBA00022741"/>
    </source>
</evidence>
<evidence type="ECO:0000259" key="7">
    <source>
        <dbReference type="PROSITE" id="PS51794"/>
    </source>
</evidence>
<evidence type="ECO:0000256" key="6">
    <source>
        <dbReference type="SAM" id="Phobius"/>
    </source>
</evidence>
<keyword evidence="9" id="KW-1185">Reference proteome</keyword>
<dbReference type="InterPro" id="IPR003390">
    <property type="entry name" value="DNA_integrity_scan_DisA_N"/>
</dbReference>
<dbReference type="OrthoDB" id="9807385at2"/>
<protein>
    <recommendedName>
        <fullName evidence="7">DAC domain-containing protein</fullName>
    </recommendedName>
</protein>
<dbReference type="PANTHER" id="PTHR34185:SF1">
    <property type="entry name" value="DIADENYLATE CYCLASE"/>
    <property type="match status" value="1"/>
</dbReference>
<dbReference type="EMBL" id="CP003364">
    <property type="protein sequence ID" value="AGA25765.1"/>
    <property type="molecule type" value="Genomic_DNA"/>
</dbReference>
<feature type="transmembrane region" description="Helical" evidence="6">
    <location>
        <begin position="12"/>
        <end position="34"/>
    </location>
</feature>
<dbReference type="HOGENOM" id="CLU_028956_0_0_0"/>
<keyword evidence="4" id="KW-0547">Nucleotide-binding</keyword>
<dbReference type="InterPro" id="IPR050338">
    <property type="entry name" value="DisA"/>
</dbReference>
<evidence type="ECO:0000313" key="9">
    <source>
        <dbReference type="Proteomes" id="UP000010798"/>
    </source>
</evidence>
<evidence type="ECO:0000256" key="5">
    <source>
        <dbReference type="ARBA" id="ARBA00022840"/>
    </source>
</evidence>
<dbReference type="Gene3D" id="3.40.1700.10">
    <property type="entry name" value="DNA integrity scanning protein, DisA, N-terminal domain"/>
    <property type="match status" value="1"/>
</dbReference>
<dbReference type="GO" id="GO:0106408">
    <property type="term" value="F:diadenylate cyclase activity"/>
    <property type="evidence" value="ECO:0007669"/>
    <property type="project" value="UniProtKB-EC"/>
</dbReference>
<proteinExistence type="predicted"/>
<sequence length="405" mass="44718">MTTFDWSVLRSAVAIESAEIVDIAVASVLIYGVLRLLRTTANRMPLLGAGLMVGTYFIARVFGLFLTEMLLRTAGLVLFVVFAIAFQEDIRRAVLRWRHWRPYRTPNRSRLASDDVDPLVDFAFQCAEQRIGLLIVLQGRESLDHSVMGGIELLAPIKTILMQSIFDPHSPGHDGAVVIRDGRIVRICAQLPLSENFEEAKLHGTRHSAGLGLSERTDALVLIVSEERGIVSIAHDGHLVEIASAADLKLRLGSFLADTGPATHRPRLAKRLLRHSGLKVASVAIAALGWFLFARQGNTIEQTFVVPIEYRNIPANLCLEDRPPAEAKLTLSGPDPAFALLSPSSLRVRIELGGYHAGMVDIHLTEQDCVHPPDLSVYRIEPKVLRFHLVPCRSHPGEKVAVFVR</sequence>
<dbReference type="Gene3D" id="2.170.120.30">
    <property type="match status" value="1"/>
</dbReference>
<dbReference type="GO" id="GO:0005524">
    <property type="term" value="F:ATP binding"/>
    <property type="evidence" value="ECO:0007669"/>
    <property type="project" value="UniProtKB-KW"/>
</dbReference>
<dbReference type="SUPFAM" id="SSF143597">
    <property type="entry name" value="YojJ-like"/>
    <property type="match status" value="1"/>
</dbReference>
<evidence type="ECO:0000256" key="2">
    <source>
        <dbReference type="ARBA" id="ARBA00022679"/>
    </source>
</evidence>
<dbReference type="PANTHER" id="PTHR34185">
    <property type="entry name" value="DIADENYLATE CYCLASE"/>
    <property type="match status" value="1"/>
</dbReference>
<gene>
    <name evidence="8" type="ordered locus">Sinac_1381</name>
</gene>
<feature type="transmembrane region" description="Helical" evidence="6">
    <location>
        <begin position="276"/>
        <end position="293"/>
    </location>
</feature>
<dbReference type="RefSeq" id="WP_015244939.1">
    <property type="nucleotide sequence ID" value="NC_019892.1"/>
</dbReference>
<feature type="transmembrane region" description="Helical" evidence="6">
    <location>
        <begin position="69"/>
        <end position="86"/>
    </location>
</feature>
<feature type="transmembrane region" description="Helical" evidence="6">
    <location>
        <begin position="46"/>
        <end position="63"/>
    </location>
</feature>